<proteinExistence type="predicted"/>
<dbReference type="InterPro" id="IPR032675">
    <property type="entry name" value="LRR_dom_sf"/>
</dbReference>
<name>A0A918SZA0_9GAMM</name>
<evidence type="ECO:0000313" key="7">
    <source>
        <dbReference type="Proteomes" id="UP000646426"/>
    </source>
</evidence>
<dbReference type="PROSITE" id="PS50837">
    <property type="entry name" value="NACHT"/>
    <property type="match status" value="1"/>
</dbReference>
<dbReference type="Gene3D" id="3.40.50.300">
    <property type="entry name" value="P-loop containing nucleotide triphosphate hydrolases"/>
    <property type="match status" value="1"/>
</dbReference>
<dbReference type="Gene3D" id="3.80.10.10">
    <property type="entry name" value="Ribonuclease Inhibitor"/>
    <property type="match status" value="2"/>
</dbReference>
<dbReference type="PROSITE" id="PS51450">
    <property type="entry name" value="LRR"/>
    <property type="match status" value="1"/>
</dbReference>
<dbReference type="PANTHER" id="PTHR46652:SF3">
    <property type="entry name" value="LEUCINE-RICH REPEAT-CONTAINING PROTEIN 9"/>
    <property type="match status" value="1"/>
</dbReference>
<dbReference type="Proteomes" id="UP000646426">
    <property type="component" value="Unassembled WGS sequence"/>
</dbReference>
<reference evidence="6" key="2">
    <citation type="submission" date="2020-09" db="EMBL/GenBank/DDBJ databases">
        <authorList>
            <person name="Sun Q."/>
            <person name="Kim S."/>
        </authorList>
    </citation>
    <scope>NUCLEOTIDE SEQUENCE</scope>
    <source>
        <strain evidence="6">KCTC 23077</strain>
    </source>
</reference>
<keyword evidence="1" id="KW-0433">Leucine-rich repeat</keyword>
<feature type="domain" description="NACHT" evidence="5">
    <location>
        <begin position="77"/>
        <end position="175"/>
    </location>
</feature>
<dbReference type="EMBL" id="BMYD01000002">
    <property type="protein sequence ID" value="GHA78735.1"/>
    <property type="molecule type" value="Genomic_DNA"/>
</dbReference>
<reference evidence="6" key="1">
    <citation type="journal article" date="2014" name="Int. J. Syst. Evol. Microbiol.">
        <title>Complete genome sequence of Corynebacterium casei LMG S-19264T (=DSM 44701T), isolated from a smear-ripened cheese.</title>
        <authorList>
            <consortium name="US DOE Joint Genome Institute (JGI-PGF)"/>
            <person name="Walter F."/>
            <person name="Albersmeier A."/>
            <person name="Kalinowski J."/>
            <person name="Ruckert C."/>
        </authorList>
    </citation>
    <scope>NUCLEOTIDE SEQUENCE</scope>
    <source>
        <strain evidence="6">KCTC 23077</strain>
    </source>
</reference>
<evidence type="ECO:0000256" key="4">
    <source>
        <dbReference type="ARBA" id="ARBA00022840"/>
    </source>
</evidence>
<keyword evidence="4" id="KW-0067">ATP-binding</keyword>
<dbReference type="AlphaFoldDB" id="A0A918SZA0"/>
<organism evidence="6 7">
    <name type="scientific">Cognatilysobacter bugurensis</name>
    <dbReference type="NCBI Taxonomy" id="543356"/>
    <lineage>
        <taxon>Bacteria</taxon>
        <taxon>Pseudomonadati</taxon>
        <taxon>Pseudomonadota</taxon>
        <taxon>Gammaproteobacteria</taxon>
        <taxon>Lysobacterales</taxon>
        <taxon>Lysobacteraceae</taxon>
        <taxon>Cognatilysobacter</taxon>
    </lineage>
</organism>
<comment type="caution">
    <text evidence="6">The sequence shown here is derived from an EMBL/GenBank/DDBJ whole genome shotgun (WGS) entry which is preliminary data.</text>
</comment>
<evidence type="ECO:0000313" key="6">
    <source>
        <dbReference type="EMBL" id="GHA78735.1"/>
    </source>
</evidence>
<dbReference type="Pfam" id="PF05729">
    <property type="entry name" value="NACHT"/>
    <property type="match status" value="1"/>
</dbReference>
<dbReference type="InterPro" id="IPR007111">
    <property type="entry name" value="NACHT_NTPase"/>
</dbReference>
<keyword evidence="7" id="KW-1185">Reference proteome</keyword>
<dbReference type="PANTHER" id="PTHR46652">
    <property type="entry name" value="LEUCINE-RICH REPEAT AND IQ DOMAIN-CONTAINING PROTEIN 1-RELATED"/>
    <property type="match status" value="1"/>
</dbReference>
<keyword evidence="3" id="KW-0547">Nucleotide-binding</keyword>
<evidence type="ECO:0000256" key="2">
    <source>
        <dbReference type="ARBA" id="ARBA00022737"/>
    </source>
</evidence>
<dbReference type="GO" id="GO:0005524">
    <property type="term" value="F:ATP binding"/>
    <property type="evidence" value="ECO:0007669"/>
    <property type="project" value="UniProtKB-KW"/>
</dbReference>
<dbReference type="RefSeq" id="WP_229792395.1">
    <property type="nucleotide sequence ID" value="NZ_BMYD01000002.1"/>
</dbReference>
<dbReference type="SUPFAM" id="SSF52540">
    <property type="entry name" value="P-loop containing nucleoside triphosphate hydrolases"/>
    <property type="match status" value="2"/>
</dbReference>
<evidence type="ECO:0000259" key="5">
    <source>
        <dbReference type="PROSITE" id="PS50837"/>
    </source>
</evidence>
<protein>
    <recommendedName>
        <fullName evidence="5">NACHT domain-containing protein</fullName>
    </recommendedName>
</protein>
<dbReference type="SUPFAM" id="SSF52058">
    <property type="entry name" value="L domain-like"/>
    <property type="match status" value="1"/>
</dbReference>
<gene>
    <name evidence="6" type="ORF">GCM10007067_15130</name>
</gene>
<sequence>MNKIPSQNPVLKDYLADVAAWHGYVRFLGLPTYQNSPDVPIEELYVPHAIASENFPPESAPATWKTIDPTLKLAEEKRLLILGDPGSGKSTLVNWFAWYLASGFSKRLPEPISDLLPLPLIVRDLSLARIEGFEALIDAFLSRPVARALADKREVLFSYLKAGQVLLLVDGLDEVAPAVGSSVLAAISEGLQNYDCFALCTSRIVGYEEIRAALSSPRTRRAQFEQAVSSKTAVATEAKRQVIDAGDGAALPVYYVAPFDDSQISRFALNWYRDQGGNDREARSVRDEFISAIRSDPSTLRLARTPNLLTMMALIYRVRARLPSGRALLYEDISQAYLESIDTARRLKDEFSWQSKKQWLARVAFEMQIRRVESSGSADRASTDLLVGRDEVISWINAAISESGEEVSDGYAQKYLDWITKRSGLLLPRGEGLFAFLHLSFQEYFAALYIRQQLMVPGWTSGEAEETEFDNRVSVGGLSEWPGSPAWHQCLVFLFELMAGEKSWPKALVKLCFPSGWATLSEELSDSEVTRVVTRARLFLDVLANPHGGFQEKARDSVIGACASIVLAEQAWLARNIDRLRWRGARTLLSRVLASSVLQPYGFQWLQDNADEVRSLALEGLSAESQVRMLEFLRELPQLECLSLNGLNLGSLSFLRPLTKISTLSLNGAKFVDHDIIGELTALKNVYLDDANIRDAGFLSRLTEMHHLTLNSNPISDIGPLASLRKLAALELDGTEIRSLHGVDKLRRLELLSVAGTEVNDLGPLQGLKKVAFLTIGHTRVTSLKPLAGIESLVWLDISKLRLKSLAAVGECQHLRYLWASSIPPLSLTPLRKLRALTHLWLDDSAVQDISPISSCRLLEVLSLRDTNVTSLEPLRELGELKSLELDGLQVTDLEPLSKMSKLERLSIKRTSVVDVSPLVGLPKLTRVAVSGSTIHSLDLIKGVNLVQHIHSAA</sequence>
<dbReference type="InterPro" id="IPR050836">
    <property type="entry name" value="SDS22/Internalin_LRR"/>
</dbReference>
<evidence type="ECO:0000256" key="3">
    <source>
        <dbReference type="ARBA" id="ARBA00022741"/>
    </source>
</evidence>
<evidence type="ECO:0000256" key="1">
    <source>
        <dbReference type="ARBA" id="ARBA00022614"/>
    </source>
</evidence>
<dbReference type="InterPro" id="IPR001611">
    <property type="entry name" value="Leu-rich_rpt"/>
</dbReference>
<dbReference type="InterPro" id="IPR027417">
    <property type="entry name" value="P-loop_NTPase"/>
</dbReference>
<keyword evidence="2" id="KW-0677">Repeat</keyword>
<accession>A0A918SZA0</accession>